<evidence type="ECO:0000313" key="3">
    <source>
        <dbReference type="Proteomes" id="UP000255335"/>
    </source>
</evidence>
<dbReference type="InterPro" id="IPR051532">
    <property type="entry name" value="Ester_Hydrolysis_Enzymes"/>
</dbReference>
<feature type="compositionally biased region" description="Polar residues" evidence="1">
    <location>
        <begin position="137"/>
        <end position="150"/>
    </location>
</feature>
<organism evidence="2 3">
    <name type="scientific">Helicobacter cinaedi</name>
    <dbReference type="NCBI Taxonomy" id="213"/>
    <lineage>
        <taxon>Bacteria</taxon>
        <taxon>Pseudomonadati</taxon>
        <taxon>Campylobacterota</taxon>
        <taxon>Epsilonproteobacteria</taxon>
        <taxon>Campylobacterales</taxon>
        <taxon>Helicobacteraceae</taxon>
        <taxon>Helicobacter</taxon>
    </lineage>
</organism>
<accession>A0A377JLQ9</accession>
<feature type="compositionally biased region" description="Basic and acidic residues" evidence="1">
    <location>
        <begin position="107"/>
        <end position="136"/>
    </location>
</feature>
<dbReference type="AlphaFoldDB" id="A0A377JLQ9"/>
<dbReference type="PANTHER" id="PTHR30383">
    <property type="entry name" value="THIOESTERASE 1/PROTEASE 1/LYSOPHOSPHOLIPASE L1"/>
    <property type="match status" value="1"/>
</dbReference>
<name>A0A377JLQ9_9HELI</name>
<proteinExistence type="predicted"/>
<dbReference type="RefSeq" id="WP_115025579.1">
    <property type="nucleotide sequence ID" value="NZ_UGHZ01000001.1"/>
</dbReference>
<dbReference type="Pfam" id="PF04311">
    <property type="entry name" value="DUF459"/>
    <property type="match status" value="1"/>
</dbReference>
<dbReference type="CDD" id="cd01829">
    <property type="entry name" value="SGNH_hydrolase_peri2"/>
    <property type="match status" value="1"/>
</dbReference>
<feature type="compositionally biased region" description="Pro residues" evidence="1">
    <location>
        <begin position="213"/>
        <end position="232"/>
    </location>
</feature>
<dbReference type="InterPro" id="IPR007407">
    <property type="entry name" value="DUF459"/>
</dbReference>
<protein>
    <submittedName>
        <fullName evidence="2">Protein of uncharacterized function (DUF459)</fullName>
    </submittedName>
</protein>
<feature type="compositionally biased region" description="Polar residues" evidence="1">
    <location>
        <begin position="190"/>
        <end position="207"/>
    </location>
</feature>
<dbReference type="GO" id="GO:0004622">
    <property type="term" value="F:phosphatidylcholine lysophospholipase activity"/>
    <property type="evidence" value="ECO:0007669"/>
    <property type="project" value="TreeGrafter"/>
</dbReference>
<evidence type="ECO:0000313" key="2">
    <source>
        <dbReference type="EMBL" id="STP08741.1"/>
    </source>
</evidence>
<dbReference type="Gene3D" id="3.40.50.1110">
    <property type="entry name" value="SGNH hydrolase"/>
    <property type="match status" value="1"/>
</dbReference>
<dbReference type="EMBL" id="UGHZ01000001">
    <property type="protein sequence ID" value="STP08741.1"/>
    <property type="molecule type" value="Genomic_DNA"/>
</dbReference>
<feature type="region of interest" description="Disordered" evidence="1">
    <location>
        <begin position="93"/>
        <end position="238"/>
    </location>
</feature>
<dbReference type="SUPFAM" id="SSF52266">
    <property type="entry name" value="SGNH hydrolase"/>
    <property type="match status" value="1"/>
</dbReference>
<dbReference type="InterPro" id="IPR036514">
    <property type="entry name" value="SGNH_hydro_sf"/>
</dbReference>
<reference evidence="2 3" key="1">
    <citation type="submission" date="2018-06" db="EMBL/GenBank/DDBJ databases">
        <authorList>
            <consortium name="Pathogen Informatics"/>
            <person name="Doyle S."/>
        </authorList>
    </citation>
    <scope>NUCLEOTIDE SEQUENCE [LARGE SCALE GENOMIC DNA]</scope>
    <source>
        <strain evidence="2 3">NCTC12221</strain>
    </source>
</reference>
<dbReference type="Proteomes" id="UP000255335">
    <property type="component" value="Unassembled WGS sequence"/>
</dbReference>
<dbReference type="PANTHER" id="PTHR30383:SF24">
    <property type="entry name" value="THIOESTERASE 1_PROTEASE 1_LYSOPHOSPHOLIPASE L1"/>
    <property type="match status" value="1"/>
</dbReference>
<sequence>MRALQFVFIALFTFLQLLFYLHSSIVSYVEQQYHNFSESENVFMEFVGSAYNALYLQDNTLFALSDKLMGELESLRSKVFGLLEVGQIEQNQEELDSKQDSALQGRDLQKDSSDTNLDKRAESHIESQPHDLDSKTLESNPQDSNPQDSTLQEKHSLDSDSKESNPIEAVLKNIATTDDSAPTLPKDLQDLSNLPTSNPQTESTQDFSKPFPQDLPKPTPPTQPPQPTPPPLQESYTPLRSINNPRIQVSEGDGVLLIGDSMMQGVAPYLLRTFKKVKIQGINLSKHSTGLTYKHYFNWELATRDALEKNPHISLIVVLLGANDPWSMKKGIAFKSPLWEEIYTQRIDEILQVAREYGVRVAWYEVPSVREKSLNDKIMYLNSLYEESVKQSGEYFLQSNGIVTQGGKYSAFIKNTKGKSVQVRADDGVHFTTRGYQIMANILLNSLEVLPLENAPQESEPTQEQMGVME</sequence>
<feature type="compositionally biased region" description="Basic and acidic residues" evidence="1">
    <location>
        <begin position="151"/>
        <end position="165"/>
    </location>
</feature>
<gene>
    <name evidence="2" type="ORF">NCTC12221_00154</name>
</gene>
<evidence type="ECO:0000256" key="1">
    <source>
        <dbReference type="SAM" id="MobiDB-lite"/>
    </source>
</evidence>